<evidence type="ECO:0000313" key="5">
    <source>
        <dbReference type="Proteomes" id="UP001501940"/>
    </source>
</evidence>
<organism evidence="4 5">
    <name type="scientific">Amphiprion ocellaris</name>
    <name type="common">Clown anemonefish</name>
    <dbReference type="NCBI Taxonomy" id="80972"/>
    <lineage>
        <taxon>Eukaryota</taxon>
        <taxon>Metazoa</taxon>
        <taxon>Chordata</taxon>
        <taxon>Craniata</taxon>
        <taxon>Vertebrata</taxon>
        <taxon>Euteleostomi</taxon>
        <taxon>Actinopterygii</taxon>
        <taxon>Neopterygii</taxon>
        <taxon>Teleostei</taxon>
        <taxon>Neoteleostei</taxon>
        <taxon>Acanthomorphata</taxon>
        <taxon>Ovalentaria</taxon>
        <taxon>Pomacentridae</taxon>
        <taxon>Amphiprion</taxon>
    </lineage>
</organism>
<proteinExistence type="predicted"/>
<dbReference type="InterPro" id="IPR038915">
    <property type="entry name" value="PRR29-like"/>
</dbReference>
<evidence type="ECO:0000259" key="3">
    <source>
        <dbReference type="Pfam" id="PF15248"/>
    </source>
</evidence>
<evidence type="ECO:0000256" key="2">
    <source>
        <dbReference type="SAM" id="MobiDB-lite"/>
    </source>
</evidence>
<dbReference type="STRING" id="80972.ENSAOCP00000028715"/>
<dbReference type="PANTHER" id="PTHR28604:SF2">
    <property type="entry name" value="RIKEN CDNA 2610028H24 GENE"/>
    <property type="match status" value="1"/>
</dbReference>
<dbReference type="OMA" id="CHTVHTH"/>
<dbReference type="PANTHER" id="PTHR28604">
    <property type="match status" value="1"/>
</dbReference>
<dbReference type="KEGG" id="aoce:111571680"/>
<evidence type="ECO:0000313" key="4">
    <source>
        <dbReference type="Ensembl" id="ENSAOCP00000028715.2"/>
    </source>
</evidence>
<dbReference type="Proteomes" id="UP001501940">
    <property type="component" value="Chromosome 20"/>
</dbReference>
<dbReference type="Pfam" id="PF15248">
    <property type="entry name" value="DUF4587"/>
    <property type="match status" value="1"/>
</dbReference>
<reference evidence="4" key="2">
    <citation type="submission" date="2025-08" db="UniProtKB">
        <authorList>
            <consortium name="Ensembl"/>
        </authorList>
    </citation>
    <scope>IDENTIFICATION</scope>
</reference>
<dbReference type="GeneTree" id="ENSGT00390000011514"/>
<reference evidence="4 5" key="1">
    <citation type="submission" date="2022-01" db="EMBL/GenBank/DDBJ databases">
        <title>A chromosome-scale genome assembly of the false clownfish, Amphiprion ocellaris.</title>
        <authorList>
            <person name="Ryu T."/>
        </authorList>
    </citation>
    <scope>NUCLEOTIDE SEQUENCE [LARGE SCALE GENOMIC DNA]</scope>
</reference>
<feature type="coiled-coil region" evidence="1">
    <location>
        <begin position="23"/>
        <end position="73"/>
    </location>
</feature>
<accession>A0A3Q1CNQ7</accession>
<dbReference type="Ensembl" id="ENSAOCT00000022119.2">
    <property type="protein sequence ID" value="ENSAOCP00000028715.2"/>
    <property type="gene ID" value="ENSAOCG00000018529.2"/>
</dbReference>
<dbReference type="InterPro" id="IPR027904">
    <property type="entry name" value="DUF4587"/>
</dbReference>
<evidence type="ECO:0000256" key="1">
    <source>
        <dbReference type="SAM" id="Coils"/>
    </source>
</evidence>
<name>A0A3Q1CNQ7_AMPOC</name>
<dbReference type="AlphaFoldDB" id="A0A3Q1CNQ7"/>
<dbReference type="RefSeq" id="XP_035806227.1">
    <property type="nucleotide sequence ID" value="XM_035950334.2"/>
</dbReference>
<reference evidence="4" key="3">
    <citation type="submission" date="2025-09" db="UniProtKB">
        <authorList>
            <consortium name="Ensembl"/>
        </authorList>
    </citation>
    <scope>IDENTIFICATION</scope>
</reference>
<dbReference type="CTD" id="499419"/>
<keyword evidence="5" id="KW-1185">Reference proteome</keyword>
<feature type="region of interest" description="Disordered" evidence="2">
    <location>
        <begin position="272"/>
        <end position="297"/>
    </location>
</feature>
<dbReference type="GeneID" id="111571680"/>
<feature type="domain" description="DUF4587" evidence="3">
    <location>
        <begin position="167"/>
        <end position="248"/>
    </location>
</feature>
<protein>
    <recommendedName>
        <fullName evidence="3">DUF4587 domain-containing protein</fullName>
    </recommendedName>
</protein>
<sequence>MPRFQDGSSVADQMTRLRFKLLEKRLESKKDIMEDRVESAQSARSYDGQMDALHRALRRKQDLLQRLKELHMLEDLNRPHTWGGSPRQYRWRFITPPQQPAPMAPTHIYQPATGPAFLPPPPPAMPQPPHIIQQTLPQYPATIIKQLPQQQPAVTQIPPPQSHPALRSGSIKEDMVELMLMQNAQMHQIIMHNMMLKAMPSIVLSPPGGSHHCVPHSTYHRQDSYQGNFPYVRPDVKTGGSTVHHHHHHHGLTPTAPQLPLISYPTWPPGVSSAPAEHAEGHIPSLHPTAPVTLPPL</sequence>
<keyword evidence="1" id="KW-0175">Coiled coil</keyword>